<dbReference type="PROSITE" id="PS51257">
    <property type="entry name" value="PROKAR_LIPOPROTEIN"/>
    <property type="match status" value="1"/>
</dbReference>
<dbReference type="Proteomes" id="UP000721861">
    <property type="component" value="Unassembled WGS sequence"/>
</dbReference>
<name>A0ABS5KGB4_9BACT</name>
<dbReference type="EMBL" id="JAGUCN010000030">
    <property type="protein sequence ID" value="MBS2213571.1"/>
    <property type="molecule type" value="Genomic_DNA"/>
</dbReference>
<evidence type="ECO:0008006" key="3">
    <source>
        <dbReference type="Google" id="ProtNLM"/>
    </source>
</evidence>
<protein>
    <recommendedName>
        <fullName evidence="3">Lipocalin-like domain-containing protein</fullName>
    </recommendedName>
</protein>
<keyword evidence="2" id="KW-1185">Reference proteome</keyword>
<proteinExistence type="predicted"/>
<gene>
    <name evidence="1" type="ORF">KEM09_19340</name>
</gene>
<organism evidence="1 2">
    <name type="scientific">Carboxylicivirga mesophila</name>
    <dbReference type="NCBI Taxonomy" id="1166478"/>
    <lineage>
        <taxon>Bacteria</taxon>
        <taxon>Pseudomonadati</taxon>
        <taxon>Bacteroidota</taxon>
        <taxon>Bacteroidia</taxon>
        <taxon>Marinilabiliales</taxon>
        <taxon>Marinilabiliaceae</taxon>
        <taxon>Carboxylicivirga</taxon>
    </lineage>
</organism>
<dbReference type="RefSeq" id="WP_212230898.1">
    <property type="nucleotide sequence ID" value="NZ_JAGUCN010000030.1"/>
</dbReference>
<sequence length="166" mass="18043">MIQFVKTSLLALAIISLIGCSKDDDPTVNNVKMNGESFKIVEASIMGLSVDNGGHTAISLISGNANNVQTLTIDIESFTRETLEGTYSYPVSEGDKALDDWLTNYMFFEGTEPTTSNLADGTVTITHNKGDNYSIDMDLTMVDGLIFKGEYTGDFTVVFQNLQTGE</sequence>
<evidence type="ECO:0000313" key="2">
    <source>
        <dbReference type="Proteomes" id="UP000721861"/>
    </source>
</evidence>
<comment type="caution">
    <text evidence="1">The sequence shown here is derived from an EMBL/GenBank/DDBJ whole genome shotgun (WGS) entry which is preliminary data.</text>
</comment>
<evidence type="ECO:0000313" key="1">
    <source>
        <dbReference type="EMBL" id="MBS2213571.1"/>
    </source>
</evidence>
<reference evidence="1 2" key="1">
    <citation type="journal article" date="2014" name="Int. J. Syst. Evol. Microbiol.">
        <title>Carboxylicivirga gen. nov. in the family Marinilabiliaceae with two novel species, Carboxylicivirga mesophila sp. nov. and Carboxylicivirga taeanensis sp. nov., and reclassification of Cytophaga fermentans as Saccharicrinis fermentans gen. nov., comb. nov.</title>
        <authorList>
            <person name="Yang S.H."/>
            <person name="Seo H.S."/>
            <person name="Woo J.H."/>
            <person name="Oh H.M."/>
            <person name="Jang H."/>
            <person name="Lee J.H."/>
            <person name="Kim S.J."/>
            <person name="Kwon K.K."/>
        </authorList>
    </citation>
    <scope>NUCLEOTIDE SEQUENCE [LARGE SCALE GENOMIC DNA]</scope>
    <source>
        <strain evidence="1 2">JCM 18290</strain>
    </source>
</reference>
<accession>A0ABS5KGB4</accession>